<evidence type="ECO:0000313" key="8">
    <source>
        <dbReference type="EMBL" id="SHO76800.1"/>
    </source>
</evidence>
<keyword evidence="9" id="KW-1185">Reference proteome</keyword>
<sequence>MTRAQQVEEKDAAAALPGTSMDDEAARTGSVDGGTVYRYQQEIAQMMFVSTEIDNPDPRVTRLIEDIVRNQVIEMIIQSRQLAQRRQSKYLAPEDLIFLIRYDRAKVNRLRTYLSWKDVRKNAKDSGGDTGGPGGGGADGDGMDEAGDDSPLRVNKRKMRLPWDLGSLFSDFPRVAGAPADDADEDDEDIIETNEDSLRRLKAADETTRRMTRDEYVFYSECRQASFTFRKAKRFREFIHAGMYLDVKPSDDTIDILGFLAFEVVHELCTRAMQIKHEWDTRAQAMRVQKEKADDGSLDREAQCTLFSFPPNIESPLEAWHIREAFTALQREHKFMELGRGTAGPAGGLRRTQVFVI</sequence>
<dbReference type="CDD" id="cd22926">
    <property type="entry name" value="HFD_SPT3"/>
    <property type="match status" value="1"/>
</dbReference>
<feature type="compositionally biased region" description="Gly residues" evidence="7">
    <location>
        <begin position="128"/>
        <end position="140"/>
    </location>
</feature>
<comment type="subcellular location">
    <subcellularLocation>
        <location evidence="1">Nucleus</location>
    </subcellularLocation>
</comment>
<name>A0A1M8A2U4_MALS4</name>
<feature type="region of interest" description="Disordered" evidence="7">
    <location>
        <begin position="1"/>
        <end position="30"/>
    </location>
</feature>
<gene>
    <name evidence="8" type="ORF">MSYG_1139</name>
</gene>
<evidence type="ECO:0000256" key="7">
    <source>
        <dbReference type="SAM" id="MobiDB-lite"/>
    </source>
</evidence>
<evidence type="ECO:0000256" key="3">
    <source>
        <dbReference type="ARBA" id="ARBA00023159"/>
    </source>
</evidence>
<dbReference type="GO" id="GO:0006366">
    <property type="term" value="P:transcription by RNA polymerase II"/>
    <property type="evidence" value="ECO:0007669"/>
    <property type="project" value="InterPro"/>
</dbReference>
<dbReference type="PANTHER" id="PTHR11380">
    <property type="entry name" value="TRANSCRIPTION INITIATION FACTOR TFIID/SUPT3-RELATED"/>
    <property type="match status" value="1"/>
</dbReference>
<dbReference type="PANTHER" id="PTHR11380:SF16">
    <property type="entry name" value="TRANSCRIPTION INITIATION PROTEIN SPT3 HOMOLOG"/>
    <property type="match status" value="1"/>
</dbReference>
<evidence type="ECO:0000256" key="2">
    <source>
        <dbReference type="ARBA" id="ARBA00023015"/>
    </source>
</evidence>
<feature type="compositionally biased region" description="Basic and acidic residues" evidence="7">
    <location>
        <begin position="1"/>
        <end position="12"/>
    </location>
</feature>
<dbReference type="SUPFAM" id="SSF47113">
    <property type="entry name" value="Histone-fold"/>
    <property type="match status" value="2"/>
</dbReference>
<dbReference type="OrthoDB" id="66982at2759"/>
<reference evidence="9" key="1">
    <citation type="journal article" date="2017" name="Nucleic Acids Res.">
        <title>Proteogenomics produces comprehensive and highly accurate protein-coding gene annotation in a complete genome assembly of Malassezia sympodialis.</title>
        <authorList>
            <person name="Zhu Y."/>
            <person name="Engstroem P.G."/>
            <person name="Tellgren-Roth C."/>
            <person name="Baudo C.D."/>
            <person name="Kennell J.C."/>
            <person name="Sun S."/>
            <person name="Billmyre R.B."/>
            <person name="Schroeder M.S."/>
            <person name="Andersson A."/>
            <person name="Holm T."/>
            <person name="Sigurgeirsson B."/>
            <person name="Wu G."/>
            <person name="Sankaranarayanan S.R."/>
            <person name="Siddharthan R."/>
            <person name="Sanyal K."/>
            <person name="Lundeberg J."/>
            <person name="Nystedt B."/>
            <person name="Boekhout T."/>
            <person name="Dawson T.L. Jr."/>
            <person name="Heitman J."/>
            <person name="Scheynius A."/>
            <person name="Lehtioe J."/>
        </authorList>
    </citation>
    <scope>NUCLEOTIDE SEQUENCE [LARGE SCALE GENOMIC DNA]</scope>
    <source>
        <strain evidence="9">ATCC 42132</strain>
    </source>
</reference>
<organism evidence="8 9">
    <name type="scientific">Malassezia sympodialis (strain ATCC 42132)</name>
    <name type="common">Atopic eczema-associated yeast</name>
    <dbReference type="NCBI Taxonomy" id="1230383"/>
    <lineage>
        <taxon>Eukaryota</taxon>
        <taxon>Fungi</taxon>
        <taxon>Dikarya</taxon>
        <taxon>Basidiomycota</taxon>
        <taxon>Ustilaginomycotina</taxon>
        <taxon>Malasseziomycetes</taxon>
        <taxon>Malasseziales</taxon>
        <taxon>Malasseziaceae</taxon>
        <taxon>Malassezia</taxon>
    </lineage>
</organism>
<keyword evidence="5" id="KW-0539">Nucleus</keyword>
<dbReference type="InterPro" id="IPR009072">
    <property type="entry name" value="Histone-fold"/>
</dbReference>
<evidence type="ECO:0000256" key="4">
    <source>
        <dbReference type="ARBA" id="ARBA00023163"/>
    </source>
</evidence>
<accession>A0A1M8A2U4</accession>
<dbReference type="AlphaFoldDB" id="A0A1M8A2U4"/>
<evidence type="ECO:0000256" key="6">
    <source>
        <dbReference type="ARBA" id="ARBA00061274"/>
    </source>
</evidence>
<evidence type="ECO:0000256" key="5">
    <source>
        <dbReference type="ARBA" id="ARBA00023242"/>
    </source>
</evidence>
<dbReference type="Proteomes" id="UP000186303">
    <property type="component" value="Chromosome 2"/>
</dbReference>
<dbReference type="GO" id="GO:0006357">
    <property type="term" value="P:regulation of transcription by RNA polymerase II"/>
    <property type="evidence" value="ECO:0007669"/>
    <property type="project" value="UniProtKB-ARBA"/>
</dbReference>
<dbReference type="GO" id="GO:0003712">
    <property type="term" value="F:transcription coregulator activity"/>
    <property type="evidence" value="ECO:0007669"/>
    <property type="project" value="TreeGrafter"/>
</dbReference>
<keyword evidence="4" id="KW-0804">Transcription</keyword>
<dbReference type="Pfam" id="PF02269">
    <property type="entry name" value="TFIID-18kDa"/>
    <property type="match status" value="1"/>
</dbReference>
<proteinExistence type="inferred from homology"/>
<dbReference type="EMBL" id="LT671822">
    <property type="protein sequence ID" value="SHO76800.1"/>
    <property type="molecule type" value="Genomic_DNA"/>
</dbReference>
<dbReference type="GO" id="GO:0005634">
    <property type="term" value="C:nucleus"/>
    <property type="evidence" value="ECO:0007669"/>
    <property type="project" value="UniProtKB-SubCell"/>
</dbReference>
<evidence type="ECO:0000313" key="9">
    <source>
        <dbReference type="Proteomes" id="UP000186303"/>
    </source>
</evidence>
<protein>
    <submittedName>
        <fullName evidence="8">Similar to S.cerevisiae protein SPT3 (Subunit of the SAGA and SAGA-like transcriptional regulatory complexes)</fullName>
    </submittedName>
</protein>
<evidence type="ECO:0000256" key="1">
    <source>
        <dbReference type="ARBA" id="ARBA00004123"/>
    </source>
</evidence>
<comment type="similarity">
    <text evidence="6">Belongs to the SPT3 family.</text>
</comment>
<keyword evidence="2" id="KW-0805">Transcription regulation</keyword>
<dbReference type="STRING" id="1230383.A0A1M8A2U4"/>
<dbReference type="Gene3D" id="1.10.20.10">
    <property type="entry name" value="Histone, subunit A"/>
    <property type="match status" value="1"/>
</dbReference>
<dbReference type="FunFam" id="1.10.20.10:FF:000023">
    <property type="entry name" value="transcription initiation protein SPT3 homolog"/>
    <property type="match status" value="1"/>
</dbReference>
<dbReference type="OMA" id="QFMFNEQ"/>
<keyword evidence="3" id="KW-0010">Activator</keyword>
<dbReference type="VEuPathDB" id="FungiDB:MSYG_1139"/>
<feature type="region of interest" description="Disordered" evidence="7">
    <location>
        <begin position="121"/>
        <end position="151"/>
    </location>
</feature>
<dbReference type="InterPro" id="IPR003195">
    <property type="entry name" value="TFIID_TAF13"/>
</dbReference>
<dbReference type="GO" id="GO:0000124">
    <property type="term" value="C:SAGA complex"/>
    <property type="evidence" value="ECO:0007669"/>
    <property type="project" value="TreeGrafter"/>
</dbReference>
<dbReference type="GO" id="GO:0046982">
    <property type="term" value="F:protein heterodimerization activity"/>
    <property type="evidence" value="ECO:0007669"/>
    <property type="project" value="InterPro"/>
</dbReference>